<name>A0ABS9DG90_9ACTN</name>
<dbReference type="InterPro" id="IPR036388">
    <property type="entry name" value="WH-like_DNA-bd_sf"/>
</dbReference>
<dbReference type="InterPro" id="IPR005471">
    <property type="entry name" value="Tscrpt_reg_IclR_N"/>
</dbReference>
<reference evidence="6" key="1">
    <citation type="submission" date="2022-01" db="EMBL/GenBank/DDBJ databases">
        <title>Gordonia xiamenensis sp. nov., isolated from surface seawater in Xiamen.</title>
        <authorList>
            <person name="He Y.F."/>
        </authorList>
    </citation>
    <scope>NUCLEOTIDE SEQUENCE</scope>
    <source>
        <strain evidence="6">GW1C4-4</strain>
    </source>
</reference>
<keyword evidence="2" id="KW-0238">DNA-binding</keyword>
<evidence type="ECO:0000259" key="4">
    <source>
        <dbReference type="PROSITE" id="PS51077"/>
    </source>
</evidence>
<dbReference type="Proteomes" id="UP001108089">
    <property type="component" value="Unassembled WGS sequence"/>
</dbReference>
<dbReference type="PROSITE" id="PS51077">
    <property type="entry name" value="HTH_ICLR"/>
    <property type="match status" value="1"/>
</dbReference>
<evidence type="ECO:0000313" key="6">
    <source>
        <dbReference type="EMBL" id="MCF3938006.1"/>
    </source>
</evidence>
<keyword evidence="3" id="KW-0804">Transcription</keyword>
<evidence type="ECO:0000256" key="2">
    <source>
        <dbReference type="ARBA" id="ARBA00023125"/>
    </source>
</evidence>
<proteinExistence type="predicted"/>
<evidence type="ECO:0000259" key="5">
    <source>
        <dbReference type="PROSITE" id="PS51078"/>
    </source>
</evidence>
<evidence type="ECO:0000313" key="7">
    <source>
        <dbReference type="Proteomes" id="UP001108089"/>
    </source>
</evidence>
<keyword evidence="1" id="KW-0805">Transcription regulation</keyword>
<protein>
    <submittedName>
        <fullName evidence="6">IclR family transcriptional regulator</fullName>
    </submittedName>
</protein>
<dbReference type="InterPro" id="IPR036390">
    <property type="entry name" value="WH_DNA-bd_sf"/>
</dbReference>
<dbReference type="Pfam" id="PF09339">
    <property type="entry name" value="HTH_IclR"/>
    <property type="match status" value="1"/>
</dbReference>
<sequence length="256" mass="27687">MSSASGNQVIDRAAALLRAVAATETGGATTSELARATDLARPTAHRLLTALAQQGMVDRDRTSGMWSLGPELYLLGAGAAQRYDITAAASDIVERLARDTGESAFLSARRGDETVCVLSREGSFPLRSHVLYVGIRFPLGVATAGLAILSHLPDREVNEYFSRSALESYWGDEHSENEVRRRIARTRRDGYATNPALLVEGSWGLGAAVFDRAGRPAWALSVTGVQTRFGRDRRAMMGELLLDQAQALSVRLQNRG</sequence>
<dbReference type="Gene3D" id="3.30.450.40">
    <property type="match status" value="1"/>
</dbReference>
<accession>A0ABS9DG90</accession>
<dbReference type="Pfam" id="PF01614">
    <property type="entry name" value="IclR_C"/>
    <property type="match status" value="1"/>
</dbReference>
<dbReference type="InterPro" id="IPR050707">
    <property type="entry name" value="HTH_MetabolicPath_Reg"/>
</dbReference>
<dbReference type="RefSeq" id="WP_235722720.1">
    <property type="nucleotide sequence ID" value="NZ_JAKGCU010000003.1"/>
</dbReference>
<evidence type="ECO:0000256" key="3">
    <source>
        <dbReference type="ARBA" id="ARBA00023163"/>
    </source>
</evidence>
<feature type="domain" description="IclR-ED" evidence="5">
    <location>
        <begin position="71"/>
        <end position="254"/>
    </location>
</feature>
<comment type="caution">
    <text evidence="6">The sequence shown here is derived from an EMBL/GenBank/DDBJ whole genome shotgun (WGS) entry which is preliminary data.</text>
</comment>
<evidence type="ECO:0000256" key="1">
    <source>
        <dbReference type="ARBA" id="ARBA00023015"/>
    </source>
</evidence>
<dbReference type="InterPro" id="IPR029016">
    <property type="entry name" value="GAF-like_dom_sf"/>
</dbReference>
<organism evidence="6 7">
    <name type="scientific">Gordonia tangerina</name>
    <dbReference type="NCBI Taxonomy" id="2911060"/>
    <lineage>
        <taxon>Bacteria</taxon>
        <taxon>Bacillati</taxon>
        <taxon>Actinomycetota</taxon>
        <taxon>Actinomycetes</taxon>
        <taxon>Mycobacteriales</taxon>
        <taxon>Gordoniaceae</taxon>
        <taxon>Gordonia</taxon>
    </lineage>
</organism>
<dbReference type="SUPFAM" id="SSF46785">
    <property type="entry name" value="Winged helix' DNA-binding domain"/>
    <property type="match status" value="1"/>
</dbReference>
<dbReference type="SUPFAM" id="SSF55781">
    <property type="entry name" value="GAF domain-like"/>
    <property type="match status" value="1"/>
</dbReference>
<keyword evidence="7" id="KW-1185">Reference proteome</keyword>
<dbReference type="PANTHER" id="PTHR30136">
    <property type="entry name" value="HELIX-TURN-HELIX TRANSCRIPTIONAL REGULATOR, ICLR FAMILY"/>
    <property type="match status" value="1"/>
</dbReference>
<dbReference type="PANTHER" id="PTHR30136:SF39">
    <property type="entry name" value="TRANSCRIPTIONAL REGULATORY PROTEIN"/>
    <property type="match status" value="1"/>
</dbReference>
<dbReference type="InterPro" id="IPR014757">
    <property type="entry name" value="Tscrpt_reg_IclR_C"/>
</dbReference>
<dbReference type="PROSITE" id="PS51078">
    <property type="entry name" value="ICLR_ED"/>
    <property type="match status" value="1"/>
</dbReference>
<gene>
    <name evidence="6" type="ORF">L1892_06400</name>
</gene>
<dbReference type="SMART" id="SM00346">
    <property type="entry name" value="HTH_ICLR"/>
    <property type="match status" value="1"/>
</dbReference>
<dbReference type="Gene3D" id="1.10.10.10">
    <property type="entry name" value="Winged helix-like DNA-binding domain superfamily/Winged helix DNA-binding domain"/>
    <property type="match status" value="1"/>
</dbReference>
<feature type="domain" description="HTH iclR-type" evidence="4">
    <location>
        <begin position="7"/>
        <end position="70"/>
    </location>
</feature>
<dbReference type="EMBL" id="JAKGCU010000003">
    <property type="protein sequence ID" value="MCF3938006.1"/>
    <property type="molecule type" value="Genomic_DNA"/>
</dbReference>